<dbReference type="PROSITE" id="PS50005">
    <property type="entry name" value="TPR"/>
    <property type="match status" value="3"/>
</dbReference>
<dbReference type="GO" id="GO:0016757">
    <property type="term" value="F:glycosyltransferase activity"/>
    <property type="evidence" value="ECO:0007669"/>
    <property type="project" value="UniProtKB-KW"/>
</dbReference>
<dbReference type="InterPro" id="IPR028098">
    <property type="entry name" value="Glyco_trans_4-like_N"/>
</dbReference>
<keyword evidence="3 8" id="KW-0808">Transferase</keyword>
<evidence type="ECO:0000256" key="3">
    <source>
        <dbReference type="ARBA" id="ARBA00022679"/>
    </source>
</evidence>
<evidence type="ECO:0000259" key="5">
    <source>
        <dbReference type="Pfam" id="PF00534"/>
    </source>
</evidence>
<keyword evidence="4" id="KW-0802">TPR repeat</keyword>
<dbReference type="PANTHER" id="PTHR43179:SF12">
    <property type="entry name" value="GALACTOFURANOSYLTRANSFERASE GLFT2"/>
    <property type="match status" value="1"/>
</dbReference>
<dbReference type="RefSeq" id="WP_247066130.1">
    <property type="nucleotide sequence ID" value="NZ_CP094849.1"/>
</dbReference>
<dbReference type="EC" id="2.4.-.-" evidence="8"/>
<gene>
    <name evidence="8" type="ORF">K1W68_02290</name>
</gene>
<feature type="domain" description="Glycosyltransferase 2-like" evidence="6">
    <location>
        <begin position="379"/>
        <end position="554"/>
    </location>
</feature>
<dbReference type="Gene3D" id="3.40.50.2000">
    <property type="entry name" value="Glycogen Phosphorylase B"/>
    <property type="match status" value="2"/>
</dbReference>
<dbReference type="Gene3D" id="1.25.40.10">
    <property type="entry name" value="Tetratricopeptide repeat domain"/>
    <property type="match status" value="2"/>
</dbReference>
<name>A0AAW5EQT4_NOVHA</name>
<organism evidence="8 9">
    <name type="scientific">Novacetimonas hansenii</name>
    <name type="common">Komagataeibacter hansenii</name>
    <dbReference type="NCBI Taxonomy" id="436"/>
    <lineage>
        <taxon>Bacteria</taxon>
        <taxon>Pseudomonadati</taxon>
        <taxon>Pseudomonadota</taxon>
        <taxon>Alphaproteobacteria</taxon>
        <taxon>Acetobacterales</taxon>
        <taxon>Acetobacteraceae</taxon>
        <taxon>Novacetimonas</taxon>
    </lineage>
</organism>
<reference evidence="8" key="2">
    <citation type="submission" date="2022-03" db="EMBL/GenBank/DDBJ databases">
        <authorList>
            <person name="Ryngajllo M."/>
            <person name="Jacek P."/>
            <person name="Kubiak K."/>
        </authorList>
    </citation>
    <scope>NUCLEOTIDE SEQUENCE</scope>
    <source>
        <strain evidence="8">SI1</strain>
    </source>
</reference>
<evidence type="ECO:0000313" key="9">
    <source>
        <dbReference type="Proteomes" id="UP001202887"/>
    </source>
</evidence>
<dbReference type="AlphaFoldDB" id="A0AAW5EQT4"/>
<feature type="repeat" description="TPR" evidence="4">
    <location>
        <begin position="160"/>
        <end position="193"/>
    </location>
</feature>
<dbReference type="Pfam" id="PF13439">
    <property type="entry name" value="Glyco_transf_4"/>
    <property type="match status" value="1"/>
</dbReference>
<evidence type="ECO:0000259" key="7">
    <source>
        <dbReference type="Pfam" id="PF13439"/>
    </source>
</evidence>
<dbReference type="InterPro" id="IPR019734">
    <property type="entry name" value="TPR_rpt"/>
</dbReference>
<evidence type="ECO:0000256" key="1">
    <source>
        <dbReference type="ARBA" id="ARBA00006739"/>
    </source>
</evidence>
<dbReference type="SUPFAM" id="SSF53448">
    <property type="entry name" value="Nucleotide-diphospho-sugar transferases"/>
    <property type="match status" value="1"/>
</dbReference>
<feature type="domain" description="Glycosyltransferase subfamily 4-like N-terminal" evidence="7">
    <location>
        <begin position="666"/>
        <end position="869"/>
    </location>
</feature>
<dbReference type="EMBL" id="JAIBCX010000004">
    <property type="protein sequence ID" value="MCJ8352834.1"/>
    <property type="molecule type" value="Genomic_DNA"/>
</dbReference>
<dbReference type="Pfam" id="PF00534">
    <property type="entry name" value="Glycos_transf_1"/>
    <property type="match status" value="1"/>
</dbReference>
<reference evidence="8" key="1">
    <citation type="journal article" date="2021" name="Polymers (Basel)">
        <title>Highly Stretchable Bacterial Cellulose Produced by Komagataeibacter hansenii SI1.</title>
        <authorList>
            <person name="Cielecka I."/>
            <person name="Ryngajllo M."/>
            <person name="Maniukiewicz W."/>
            <person name="Bielecki S."/>
        </authorList>
    </citation>
    <scope>NUCLEOTIDE SEQUENCE</scope>
    <source>
        <strain evidence="8">SI1</strain>
    </source>
</reference>
<dbReference type="Proteomes" id="UP001202887">
    <property type="component" value="Unassembled WGS sequence"/>
</dbReference>
<dbReference type="SUPFAM" id="SSF53756">
    <property type="entry name" value="UDP-Glycosyltransferase/glycogen phosphorylase"/>
    <property type="match status" value="1"/>
</dbReference>
<dbReference type="InterPro" id="IPR029044">
    <property type="entry name" value="Nucleotide-diphossugar_trans"/>
</dbReference>
<dbReference type="InterPro" id="IPR011990">
    <property type="entry name" value="TPR-like_helical_dom_sf"/>
</dbReference>
<feature type="repeat" description="TPR" evidence="4">
    <location>
        <begin position="10"/>
        <end position="43"/>
    </location>
</feature>
<dbReference type="InterPro" id="IPR001296">
    <property type="entry name" value="Glyco_trans_1"/>
</dbReference>
<dbReference type="SUPFAM" id="SSF48452">
    <property type="entry name" value="TPR-like"/>
    <property type="match status" value="1"/>
</dbReference>
<keyword evidence="2 8" id="KW-0328">Glycosyltransferase</keyword>
<dbReference type="PANTHER" id="PTHR43179">
    <property type="entry name" value="RHAMNOSYLTRANSFERASE WBBL"/>
    <property type="match status" value="1"/>
</dbReference>
<comment type="similarity">
    <text evidence="1">Belongs to the glycosyltransferase 2 family.</text>
</comment>
<dbReference type="Gene3D" id="3.90.550.10">
    <property type="entry name" value="Spore Coat Polysaccharide Biosynthesis Protein SpsA, Chain A"/>
    <property type="match status" value="1"/>
</dbReference>
<proteinExistence type="inferred from homology"/>
<dbReference type="SMART" id="SM00028">
    <property type="entry name" value="TPR"/>
    <property type="match status" value="5"/>
</dbReference>
<feature type="repeat" description="TPR" evidence="4">
    <location>
        <begin position="44"/>
        <end position="77"/>
    </location>
</feature>
<comment type="caution">
    <text evidence="8">The sequence shown here is derived from an EMBL/GenBank/DDBJ whole genome shotgun (WGS) entry which is preliminary data.</text>
</comment>
<dbReference type="Pfam" id="PF13181">
    <property type="entry name" value="TPR_8"/>
    <property type="match status" value="1"/>
</dbReference>
<evidence type="ECO:0000256" key="4">
    <source>
        <dbReference type="PROSITE-ProRule" id="PRU00339"/>
    </source>
</evidence>
<evidence type="ECO:0000313" key="8">
    <source>
        <dbReference type="EMBL" id="MCJ8352834.1"/>
    </source>
</evidence>
<feature type="domain" description="Glycosyl transferase family 1" evidence="5">
    <location>
        <begin position="884"/>
        <end position="1021"/>
    </location>
</feature>
<protein>
    <submittedName>
        <fullName evidence="8">Glycosyltransferase</fullName>
        <ecNumber evidence="8">2.4.-.-</ecNumber>
    </submittedName>
</protein>
<evidence type="ECO:0000256" key="2">
    <source>
        <dbReference type="ARBA" id="ARBA00022676"/>
    </source>
</evidence>
<evidence type="ECO:0000259" key="6">
    <source>
        <dbReference type="Pfam" id="PF00535"/>
    </source>
</evidence>
<dbReference type="Pfam" id="PF00535">
    <property type="entry name" value="Glycos_transf_2"/>
    <property type="match status" value="1"/>
</dbReference>
<sequence>MVYFMNSSRIGKYIKNGDRFRDVKEWQAAIDSYKIAVKIDPKRADIWTQLGHCLKESKKFEEAEAAYRQASNLSAENDALLHLAHMFKVQGRIEDALAEFNALEKTGRFDVAAEIQALREAYSAQAVRWIEAADNERDDQKWGKAAELYEAALGYAPELAHIWVQYGHCLKENLEYDKALSAYTEARNLAPEDPDPVLHQAHLLKMLGRVDEALRTFKNLNTLQPGVPEVQNEISFLTDKLLSATFSNSSGPTQLSLQTTVVDTHASSIIKDDEKYTCHISQIDHHGLRGWIAHKTNDIQDIPVDIYVDGVLYTTITASGIKNKKIHIEFPQGLFNREDSEITVITPDGNISASIIMSLPNSMLSGYQYKCRTPAERVSIIIPIYNAYDDVISCLSNVLSYTREPARLILIDDSSTDPRIWNVLSGCAKSFSNVEIFRNDCNLGYTKTVNIGIEHAGTDDVVLLNSDARVTPRWLDGLRYAAATDERIGTVTAMSNRAGVFSAPSISIDNPLPVGWSEEMYAKAFRRNSAAVFPSVPTGNGFCLYIRRSLIREIGLFDETAFPRGYGEENDFCMRATRLGWRHIIDDRTYVFHERSKSFGSERSELIQYGREIVDQRYPEYNKLIPSFETDPFLLLARFRARQLKELTLDQARRNRALFVISTQSGGTPHTNRDLMHALANNWDCWLLICDTKMLTLSHLKEERWEVVSSHKLRDTVNPVTYHSFDYESIVSDWLELHTFDVVHIRHLGWHSLALPRLASATGASVVMSFHDFHVVCPNIKLIDNDGCYCGGTCTSTPGECSIELWPPNSMPHIKNNWVYYWRERYAHALSYCDAFVTTSPSARVTIMKNVPTLSETRFHVVPHGRDFDVFISPALTVTMKKEDQAFRILVPGNINQAKGRDIILSLLEEDTTGQLEFHILGNHNFTEEHPRIVFHGTYNRDDFMKHVAKIQPDVGAVFSIWDETWCHTLTELWAAGVPAMVFDYPTLATRVRESGAGWVYDHKNVKALYLSIIKDLSNPNEISQKHSALRHWQTYTGVENNTAAMAAQYENIYREAISRRNLETRAFLPKKDISLDNK</sequence>
<accession>A0AAW5EQT4</accession>
<dbReference type="InterPro" id="IPR001173">
    <property type="entry name" value="Glyco_trans_2-like"/>
</dbReference>